<dbReference type="Gene3D" id="3.20.20.80">
    <property type="entry name" value="Glycosidases"/>
    <property type="match status" value="1"/>
</dbReference>
<dbReference type="InterPro" id="IPR055235">
    <property type="entry name" value="ASD1_cat"/>
</dbReference>
<keyword evidence="4" id="KW-0378">Hydrolase</keyword>
<dbReference type="InterPro" id="IPR013780">
    <property type="entry name" value="Glyco_hydro_b"/>
</dbReference>
<keyword evidence="10" id="KW-1185">Reference proteome</keyword>
<dbReference type="GO" id="GO:0046556">
    <property type="term" value="F:alpha-L-arabinofuranosidase activity"/>
    <property type="evidence" value="ECO:0007669"/>
    <property type="project" value="UniProtKB-EC"/>
</dbReference>
<dbReference type="PANTHER" id="PTHR43576:SF2">
    <property type="entry name" value="INTRACELLULAR EXO-ALPHA-L-ARABINOFURANOSIDASE 2"/>
    <property type="match status" value="1"/>
</dbReference>
<evidence type="ECO:0000256" key="3">
    <source>
        <dbReference type="ARBA" id="ARBA00012670"/>
    </source>
</evidence>
<dbReference type="AlphaFoldDB" id="V4HF99"/>
<evidence type="ECO:0000259" key="8">
    <source>
        <dbReference type="SMART" id="SM00813"/>
    </source>
</evidence>
<name>V4HF99_9EURY</name>
<dbReference type="SUPFAM" id="SSF51445">
    <property type="entry name" value="(Trans)glycosidases"/>
    <property type="match status" value="1"/>
</dbReference>
<comment type="catalytic activity">
    <reaction evidence="1">
        <text>Hydrolysis of terminal non-reducing alpha-L-arabinofuranoside residues in alpha-L-arabinosides.</text>
        <dbReference type="EC" id="3.2.1.55"/>
    </reaction>
</comment>
<evidence type="ECO:0000313" key="9">
    <source>
        <dbReference type="EMBL" id="ESP89350.1"/>
    </source>
</evidence>
<gene>
    <name evidence="9" type="ORF">K933_05011</name>
</gene>
<dbReference type="EC" id="3.2.1.55" evidence="3"/>
<feature type="domain" description="Alpha-L-arabinofuranosidase C-terminal" evidence="8">
    <location>
        <begin position="558"/>
        <end position="747"/>
    </location>
</feature>
<protein>
    <recommendedName>
        <fullName evidence="3">non-reducing end alpha-L-arabinofuranosidase</fullName>
        <ecNumber evidence="3">3.2.1.55</ecNumber>
    </recommendedName>
</protein>
<dbReference type="SUPFAM" id="SSF51011">
    <property type="entry name" value="Glycosyl hydrolase domain"/>
    <property type="match status" value="1"/>
</dbReference>
<feature type="region of interest" description="Disordered" evidence="7">
    <location>
        <begin position="524"/>
        <end position="562"/>
    </location>
</feature>
<feature type="compositionally biased region" description="Basic and acidic residues" evidence="7">
    <location>
        <begin position="1"/>
        <end position="27"/>
    </location>
</feature>
<dbReference type="PANTHER" id="PTHR43576">
    <property type="entry name" value="ALPHA-L-ARABINOFURANOSIDASE C-RELATED"/>
    <property type="match status" value="1"/>
</dbReference>
<reference evidence="9 10" key="1">
    <citation type="journal article" date="2013" name="Genome Announc.">
        <title>Draft Genome Sequence of 'Candidatus Halobonum tyrrellensis' Strain G22, Isolated from the Hypersaline Waters of Lake Tyrrell, Australia.</title>
        <authorList>
            <person name="Ugalde J.A."/>
            <person name="Narasingarao P."/>
            <person name="Kuo S."/>
            <person name="Podell S."/>
            <person name="Allen E.E."/>
        </authorList>
    </citation>
    <scope>NUCLEOTIDE SEQUENCE [LARGE SCALE GENOMIC DNA]</scope>
    <source>
        <strain evidence="9 10">G22</strain>
    </source>
</reference>
<evidence type="ECO:0000256" key="4">
    <source>
        <dbReference type="ARBA" id="ARBA00022801"/>
    </source>
</evidence>
<dbReference type="RefSeq" id="WP_023393592.1">
    <property type="nucleotide sequence ID" value="NZ_ASGZ01000013.1"/>
</dbReference>
<evidence type="ECO:0000313" key="10">
    <source>
        <dbReference type="Proteomes" id="UP000017840"/>
    </source>
</evidence>
<feature type="region of interest" description="Disordered" evidence="7">
    <location>
        <begin position="126"/>
        <end position="162"/>
    </location>
</feature>
<keyword evidence="6" id="KW-0326">Glycosidase</keyword>
<dbReference type="InterPro" id="IPR017853">
    <property type="entry name" value="GH"/>
</dbReference>
<evidence type="ECO:0000256" key="1">
    <source>
        <dbReference type="ARBA" id="ARBA00001462"/>
    </source>
</evidence>
<dbReference type="GO" id="GO:0046373">
    <property type="term" value="P:L-arabinose metabolic process"/>
    <property type="evidence" value="ECO:0007669"/>
    <property type="project" value="InterPro"/>
</dbReference>
<evidence type="ECO:0000256" key="5">
    <source>
        <dbReference type="ARBA" id="ARBA00023277"/>
    </source>
</evidence>
<evidence type="ECO:0000256" key="6">
    <source>
        <dbReference type="ARBA" id="ARBA00023295"/>
    </source>
</evidence>
<evidence type="ECO:0000256" key="7">
    <source>
        <dbReference type="SAM" id="MobiDB-lite"/>
    </source>
</evidence>
<dbReference type="EMBL" id="ASGZ01000013">
    <property type="protein sequence ID" value="ESP89350.1"/>
    <property type="molecule type" value="Genomic_DNA"/>
</dbReference>
<dbReference type="Proteomes" id="UP000017840">
    <property type="component" value="Unassembled WGS sequence"/>
</dbReference>
<dbReference type="InterPro" id="IPR010720">
    <property type="entry name" value="Alpha-L-AF_C"/>
</dbReference>
<organism evidence="9 10">
    <name type="scientific">Candidatus Halobonum tyrrellensis G22</name>
    <dbReference type="NCBI Taxonomy" id="1324957"/>
    <lineage>
        <taxon>Archaea</taxon>
        <taxon>Methanobacteriati</taxon>
        <taxon>Methanobacteriota</taxon>
        <taxon>Stenosarchaea group</taxon>
        <taxon>Halobacteria</taxon>
        <taxon>Halobacteriales</taxon>
        <taxon>Haloferacaceae</taxon>
        <taxon>Candidatus Halobonum</taxon>
    </lineage>
</organism>
<feature type="compositionally biased region" description="Basic and acidic residues" evidence="7">
    <location>
        <begin position="540"/>
        <end position="555"/>
    </location>
</feature>
<dbReference type="STRING" id="1324957.K933_05011"/>
<accession>V4HF99</accession>
<dbReference type="SMART" id="SM00813">
    <property type="entry name" value="Alpha-L-AF_C"/>
    <property type="match status" value="1"/>
</dbReference>
<dbReference type="Gene3D" id="2.60.40.1180">
    <property type="entry name" value="Golgi alpha-mannosidase II"/>
    <property type="match status" value="1"/>
</dbReference>
<dbReference type="Pfam" id="PF22848">
    <property type="entry name" value="ASD1_dom"/>
    <property type="match status" value="1"/>
</dbReference>
<sequence length="757" mass="81277">MTHLLTHAESDAESRATVELDPSREGDPVAPELYGKFGEHLYSSWNVSNVLEAGCLFNPTLAAWKFQEYEYDVDGGRGGVSDPDEIADRVETYADTHGVPGADRLVSAYRDGAALWWFPYAETGGDDDGGDEDRVRTSPDVGTAGDRAQRVEVDGGGDPDGDGARAGLAQWCHLPVGRTRGFEGRVTLRAAAATAPASVRLALHPVDDGEFGDPLATAEVAASEAYETVDFSLDLPAEAADASEEGRPFGFSLTVAADANLVVDRVLLHPDDHHGTTDPEVADTLAEMDLSVLRWPGGNFASGYHWRDGVGPVEARPTKPNPAWDAVETNLFGTDEFVRFCERVGCEPMICVNGGDGTAAEAARWVEYCNGSTDTEMGALRAEHGHPEPYGVDYWEIGNELYGEWQKTWTTPDGYADRFRRYEAAMEAVDPDIEVFACGNRLTDWNQPLVETLDDGDWLTDHVLVECHADVDTDPVELFNAHSGFARKLGEQYREVAADLAAAGVPGVRQAITELQLFTRFDEAEEGDADGADDGSDADATDRDGTADPPLERETLPTNESITEAVFDATVVHECIRTEGVEMVTHSGVGNHGGGLRKSRGKVWVDPCYYGQQLGAGLAGGTPVGVDLACPTFSTDTRFGSETNDLFGELDPVTDAPAVDAMAVVDAAAGDLAVMLVHCDAGADAIEVTVEAGDLLADVDCVTVDRLAADTMYERNTFEEPERVTPTTNRAVVDDEGRLTVSLPPYSLVRVTADCPE</sequence>
<comment type="caution">
    <text evidence="9">The sequence shown here is derived from an EMBL/GenBank/DDBJ whole genome shotgun (WGS) entry which is preliminary data.</text>
</comment>
<keyword evidence="5" id="KW-0119">Carbohydrate metabolism</keyword>
<dbReference type="PATRIC" id="fig|1324957.4.peg.1017"/>
<dbReference type="Pfam" id="PF06964">
    <property type="entry name" value="Alpha-L-AF_C"/>
    <property type="match status" value="1"/>
</dbReference>
<evidence type="ECO:0000256" key="2">
    <source>
        <dbReference type="ARBA" id="ARBA00007186"/>
    </source>
</evidence>
<dbReference type="GO" id="GO:0000272">
    <property type="term" value="P:polysaccharide catabolic process"/>
    <property type="evidence" value="ECO:0007669"/>
    <property type="project" value="TreeGrafter"/>
</dbReference>
<comment type="similarity">
    <text evidence="2">Belongs to the glycosyl hydrolase 51 family.</text>
</comment>
<feature type="compositionally biased region" description="Acidic residues" evidence="7">
    <location>
        <begin position="524"/>
        <end position="539"/>
    </location>
</feature>
<dbReference type="OrthoDB" id="256115at2157"/>
<dbReference type="eggNOG" id="arCOG10185">
    <property type="taxonomic scope" value="Archaea"/>
</dbReference>
<feature type="region of interest" description="Disordered" evidence="7">
    <location>
        <begin position="1"/>
        <end position="28"/>
    </location>
</feature>
<proteinExistence type="inferred from homology"/>